<dbReference type="Pfam" id="PF01436">
    <property type="entry name" value="NHL"/>
    <property type="match status" value="2"/>
</dbReference>
<dbReference type="InterPro" id="IPR001258">
    <property type="entry name" value="NHL_repeat"/>
</dbReference>
<keyword evidence="1" id="KW-0677">Repeat</keyword>
<dbReference type="PANTHER" id="PTHR24104:SF25">
    <property type="entry name" value="PROTEIN LIN-41"/>
    <property type="match status" value="1"/>
</dbReference>
<evidence type="ECO:0000256" key="1">
    <source>
        <dbReference type="ARBA" id="ARBA00022737"/>
    </source>
</evidence>
<dbReference type="AlphaFoldDB" id="A0AAV7KDT7"/>
<feature type="repeat" description="NHL" evidence="2">
    <location>
        <begin position="29"/>
        <end position="69"/>
    </location>
</feature>
<protein>
    <submittedName>
        <fullName evidence="3">RING finger protein nhl-1-like</fullName>
    </submittedName>
</protein>
<dbReference type="Proteomes" id="UP001165289">
    <property type="component" value="Unassembled WGS sequence"/>
</dbReference>
<comment type="caution">
    <text evidence="3">The sequence shown here is derived from an EMBL/GenBank/DDBJ whole genome shotgun (WGS) entry which is preliminary data.</text>
</comment>
<dbReference type="GO" id="GO:0008270">
    <property type="term" value="F:zinc ion binding"/>
    <property type="evidence" value="ECO:0007669"/>
    <property type="project" value="UniProtKB-KW"/>
</dbReference>
<dbReference type="EMBL" id="JAKMXF010000058">
    <property type="protein sequence ID" value="KAI6659477.1"/>
    <property type="molecule type" value="Genomic_DNA"/>
</dbReference>
<dbReference type="SUPFAM" id="SSF63829">
    <property type="entry name" value="Calcium-dependent phosphotriesterase"/>
    <property type="match status" value="1"/>
</dbReference>
<reference evidence="3 4" key="1">
    <citation type="journal article" date="2023" name="BMC Biol.">
        <title>The compact genome of the sponge Oopsacas minuta (Hexactinellida) is lacking key metazoan core genes.</title>
        <authorList>
            <person name="Santini S."/>
            <person name="Schenkelaars Q."/>
            <person name="Jourda C."/>
            <person name="Duchesne M."/>
            <person name="Belahbib H."/>
            <person name="Rocher C."/>
            <person name="Selva M."/>
            <person name="Riesgo A."/>
            <person name="Vervoort M."/>
            <person name="Leys S.P."/>
            <person name="Kodjabachian L."/>
            <person name="Le Bivic A."/>
            <person name="Borchiellini C."/>
            <person name="Claverie J.M."/>
            <person name="Renard E."/>
        </authorList>
    </citation>
    <scope>NUCLEOTIDE SEQUENCE [LARGE SCALE GENOMIC DNA]</scope>
    <source>
        <strain evidence="3">SPO-2</strain>
    </source>
</reference>
<dbReference type="InterPro" id="IPR011042">
    <property type="entry name" value="6-blade_b-propeller_TolB-like"/>
</dbReference>
<dbReference type="GO" id="GO:0000209">
    <property type="term" value="P:protein polyubiquitination"/>
    <property type="evidence" value="ECO:0007669"/>
    <property type="project" value="TreeGrafter"/>
</dbReference>
<evidence type="ECO:0000313" key="3">
    <source>
        <dbReference type="EMBL" id="KAI6659477.1"/>
    </source>
</evidence>
<proteinExistence type="predicted"/>
<keyword evidence="4" id="KW-1185">Reference proteome</keyword>
<dbReference type="GO" id="GO:0043161">
    <property type="term" value="P:proteasome-mediated ubiquitin-dependent protein catabolic process"/>
    <property type="evidence" value="ECO:0007669"/>
    <property type="project" value="TreeGrafter"/>
</dbReference>
<evidence type="ECO:0000256" key="2">
    <source>
        <dbReference type="PROSITE-ProRule" id="PRU00504"/>
    </source>
</evidence>
<dbReference type="GO" id="GO:0061630">
    <property type="term" value="F:ubiquitin protein ligase activity"/>
    <property type="evidence" value="ECO:0007669"/>
    <property type="project" value="TreeGrafter"/>
</dbReference>
<organism evidence="3 4">
    <name type="scientific">Oopsacas minuta</name>
    <dbReference type="NCBI Taxonomy" id="111878"/>
    <lineage>
        <taxon>Eukaryota</taxon>
        <taxon>Metazoa</taxon>
        <taxon>Porifera</taxon>
        <taxon>Hexactinellida</taxon>
        <taxon>Hexasterophora</taxon>
        <taxon>Lyssacinosida</taxon>
        <taxon>Leucopsacidae</taxon>
        <taxon>Oopsacas</taxon>
    </lineage>
</organism>
<dbReference type="PANTHER" id="PTHR24104">
    <property type="entry name" value="E3 UBIQUITIN-PROTEIN LIGASE NHLRC1-RELATED"/>
    <property type="match status" value="1"/>
</dbReference>
<accession>A0AAV7KDT7</accession>
<sequence length="283" mass="32534">MAEAINIETERVKTRIDYTSKIKPLVCATKRGEGNDEFYCPLAITIDKMTGDIHITDCHNHCVKVFDSTAMYMFKFGDSNGEGKTFYPRSLVICRRRILITHNHGILNYSLDGKFISRIGKQGKGKLEFNCPWGIAINESNDDIFICDFDNNRFQIYSKEFQFKSQFGSFKYPHDVELSHEYIYVSDKSNPCIHLFNHNNILLKSVISLGQGNQVINPLSFFIDNSNNILITDYNSNSLSIFNLQFQSIHYIPVSEHPTAVTVDNHDRVIVVCYHTMNCLQIF</sequence>
<name>A0AAV7KDT7_9METZ</name>
<dbReference type="InterPro" id="IPR050952">
    <property type="entry name" value="TRIM-NHL_E3_ligases"/>
</dbReference>
<gene>
    <name evidence="3" type="ORF">LOD99_10759</name>
</gene>
<dbReference type="PROSITE" id="PS51125">
    <property type="entry name" value="NHL"/>
    <property type="match status" value="2"/>
</dbReference>
<evidence type="ECO:0000313" key="4">
    <source>
        <dbReference type="Proteomes" id="UP001165289"/>
    </source>
</evidence>
<dbReference type="CDD" id="cd05819">
    <property type="entry name" value="NHL"/>
    <property type="match status" value="1"/>
</dbReference>
<dbReference type="Gene3D" id="2.120.10.30">
    <property type="entry name" value="TolB, C-terminal domain"/>
    <property type="match status" value="2"/>
</dbReference>
<feature type="repeat" description="NHL" evidence="2">
    <location>
        <begin position="116"/>
        <end position="160"/>
    </location>
</feature>